<dbReference type="PANTHER" id="PTHR43823:SF3">
    <property type="entry name" value="MULTIDRUG EXPORT PROTEIN MEPA"/>
    <property type="match status" value="1"/>
</dbReference>
<dbReference type="InterPro" id="IPR002528">
    <property type="entry name" value="MATE_fam"/>
</dbReference>
<evidence type="ECO:0000256" key="9">
    <source>
        <dbReference type="ARBA" id="ARBA00023251"/>
    </source>
</evidence>
<keyword evidence="5" id="KW-1003">Cell membrane</keyword>
<evidence type="ECO:0000256" key="3">
    <source>
        <dbReference type="ARBA" id="ARBA00022106"/>
    </source>
</evidence>
<keyword evidence="4" id="KW-0813">Transport</keyword>
<name>A0A1G5RR57_PSEXY</name>
<protein>
    <recommendedName>
        <fullName evidence="3">Multidrug export protein MepA</fullName>
    </recommendedName>
</protein>
<dbReference type="GO" id="GO:0046677">
    <property type="term" value="P:response to antibiotic"/>
    <property type="evidence" value="ECO:0007669"/>
    <property type="project" value="UniProtKB-KW"/>
</dbReference>
<dbReference type="Pfam" id="PF01554">
    <property type="entry name" value="MatE"/>
    <property type="match status" value="2"/>
</dbReference>
<accession>A0A1G5RR57</accession>
<feature type="transmembrane region" description="Helical" evidence="10">
    <location>
        <begin position="139"/>
        <end position="160"/>
    </location>
</feature>
<dbReference type="AlphaFoldDB" id="A0A1G5RR57"/>
<feature type="transmembrane region" description="Helical" evidence="10">
    <location>
        <begin position="172"/>
        <end position="193"/>
    </location>
</feature>
<feature type="transmembrane region" description="Helical" evidence="10">
    <location>
        <begin position="22"/>
        <end position="44"/>
    </location>
</feature>
<dbReference type="RefSeq" id="WP_090160767.1">
    <property type="nucleotide sequence ID" value="NZ_FMWK01000001.1"/>
</dbReference>
<evidence type="ECO:0000256" key="7">
    <source>
        <dbReference type="ARBA" id="ARBA00022989"/>
    </source>
</evidence>
<evidence type="ECO:0000256" key="8">
    <source>
        <dbReference type="ARBA" id="ARBA00023136"/>
    </source>
</evidence>
<evidence type="ECO:0000313" key="11">
    <source>
        <dbReference type="EMBL" id="SCZ76542.1"/>
    </source>
</evidence>
<gene>
    <name evidence="11" type="ORF">SAMN02910350_00305</name>
</gene>
<evidence type="ECO:0000256" key="1">
    <source>
        <dbReference type="ARBA" id="ARBA00004651"/>
    </source>
</evidence>
<feature type="transmembrane region" description="Helical" evidence="10">
    <location>
        <begin position="237"/>
        <end position="258"/>
    </location>
</feature>
<feature type="transmembrane region" description="Helical" evidence="10">
    <location>
        <begin position="64"/>
        <end position="84"/>
    </location>
</feature>
<feature type="transmembrane region" description="Helical" evidence="10">
    <location>
        <begin position="401"/>
        <end position="420"/>
    </location>
</feature>
<comment type="similarity">
    <text evidence="2">Belongs to the multi antimicrobial extrusion (MATE) (TC 2.A.66.1) family. MepA subfamily.</text>
</comment>
<evidence type="ECO:0000256" key="4">
    <source>
        <dbReference type="ARBA" id="ARBA00022448"/>
    </source>
</evidence>
<evidence type="ECO:0000313" key="12">
    <source>
        <dbReference type="Proteomes" id="UP000199428"/>
    </source>
</evidence>
<sequence>MNESTTMNPLGTEPVGTLLRKFAIPSIIAMLVGSLYNMVDQLFIGNFVGPLGNGATNIQFPLSILNVSIALLCGIGAASTFNLAMGRGETEKAGYYIGNAVSLMLVGGLALTVITEVALKPILLGCGATENILPYAMEYSRICALGYPLFILSAGGAHIVRADGSPNMTMAINMTGAIINTILDFLFVAVFGWGMTGAAVATIIGQCISGIMVLVYLTKFKTVRLEKKHFVPNLHMIGAIASLGTAPFINQIAMMLVQIVMNHVMGHYGAQSIYGPDIPITCAGIISKVNGICFSFIIGISQGLQPIISFNYGAQNYKRVKQAYNLAIRIAAALAIFFWANFQLFPRQIVSIFGSGSELYFDFCTKYFRIFLVGLFTCFLQPLSSNFFTSIGKPQKGVFMSLTRQVLFLTPLIIVLPLIFGFNGVLYAGPIADALSFTICYILVKREFNHPEFKNC</sequence>
<dbReference type="PIRSF" id="PIRSF006603">
    <property type="entry name" value="DinF"/>
    <property type="match status" value="1"/>
</dbReference>
<feature type="transmembrane region" description="Helical" evidence="10">
    <location>
        <begin position="96"/>
        <end position="119"/>
    </location>
</feature>
<feature type="transmembrane region" description="Helical" evidence="10">
    <location>
        <begin position="278"/>
        <end position="301"/>
    </location>
</feature>
<proteinExistence type="inferred from homology"/>
<feature type="transmembrane region" description="Helical" evidence="10">
    <location>
        <begin position="199"/>
        <end position="217"/>
    </location>
</feature>
<dbReference type="GO" id="GO:0042910">
    <property type="term" value="F:xenobiotic transmembrane transporter activity"/>
    <property type="evidence" value="ECO:0007669"/>
    <property type="project" value="InterPro"/>
</dbReference>
<reference evidence="11 12" key="1">
    <citation type="submission" date="2016-10" db="EMBL/GenBank/DDBJ databases">
        <authorList>
            <person name="de Groot N.N."/>
        </authorList>
    </citation>
    <scope>NUCLEOTIDE SEQUENCE [LARGE SCALE GENOMIC DNA]</scope>
    <source>
        <strain evidence="11 12">DSM 10317</strain>
    </source>
</reference>
<comment type="subcellular location">
    <subcellularLocation>
        <location evidence="1">Cell membrane</location>
        <topology evidence="1">Multi-pass membrane protein</topology>
    </subcellularLocation>
</comment>
<feature type="transmembrane region" description="Helical" evidence="10">
    <location>
        <begin position="322"/>
        <end position="340"/>
    </location>
</feature>
<dbReference type="Proteomes" id="UP000199428">
    <property type="component" value="Unassembled WGS sequence"/>
</dbReference>
<evidence type="ECO:0000256" key="6">
    <source>
        <dbReference type="ARBA" id="ARBA00022692"/>
    </source>
</evidence>
<dbReference type="InterPro" id="IPR045070">
    <property type="entry name" value="MATE_MepA-like"/>
</dbReference>
<keyword evidence="6 10" id="KW-0812">Transmembrane</keyword>
<organism evidence="11 12">
    <name type="scientific">Pseudobutyrivibrio xylanivorans</name>
    <dbReference type="NCBI Taxonomy" id="185007"/>
    <lineage>
        <taxon>Bacteria</taxon>
        <taxon>Bacillati</taxon>
        <taxon>Bacillota</taxon>
        <taxon>Clostridia</taxon>
        <taxon>Lachnospirales</taxon>
        <taxon>Lachnospiraceae</taxon>
        <taxon>Pseudobutyrivibrio</taxon>
    </lineage>
</organism>
<keyword evidence="7 10" id="KW-1133">Transmembrane helix</keyword>
<dbReference type="GO" id="GO:0015297">
    <property type="term" value="F:antiporter activity"/>
    <property type="evidence" value="ECO:0007669"/>
    <property type="project" value="InterPro"/>
</dbReference>
<dbReference type="InterPro" id="IPR048279">
    <property type="entry name" value="MdtK-like"/>
</dbReference>
<evidence type="ECO:0000256" key="5">
    <source>
        <dbReference type="ARBA" id="ARBA00022475"/>
    </source>
</evidence>
<evidence type="ECO:0000256" key="10">
    <source>
        <dbReference type="SAM" id="Phobius"/>
    </source>
</evidence>
<dbReference type="GO" id="GO:0005886">
    <property type="term" value="C:plasma membrane"/>
    <property type="evidence" value="ECO:0007669"/>
    <property type="project" value="UniProtKB-SubCell"/>
</dbReference>
<dbReference type="CDD" id="cd13143">
    <property type="entry name" value="MATE_MepA_like"/>
    <property type="match status" value="1"/>
</dbReference>
<dbReference type="PANTHER" id="PTHR43823">
    <property type="entry name" value="SPORULATION PROTEIN YKVU"/>
    <property type="match status" value="1"/>
</dbReference>
<evidence type="ECO:0000256" key="2">
    <source>
        <dbReference type="ARBA" id="ARBA00008417"/>
    </source>
</evidence>
<keyword evidence="9" id="KW-0046">Antibiotic resistance</keyword>
<keyword evidence="8 10" id="KW-0472">Membrane</keyword>
<feature type="transmembrane region" description="Helical" evidence="10">
    <location>
        <begin position="367"/>
        <end position="389"/>
    </location>
</feature>
<dbReference type="InterPro" id="IPR051327">
    <property type="entry name" value="MATE_MepA_subfamily"/>
</dbReference>
<dbReference type="EMBL" id="FMWK01000001">
    <property type="protein sequence ID" value="SCZ76542.1"/>
    <property type="molecule type" value="Genomic_DNA"/>
</dbReference>